<dbReference type="AlphaFoldDB" id="A0A6A3R0T5"/>
<evidence type="ECO:0000256" key="1">
    <source>
        <dbReference type="SAM" id="Coils"/>
    </source>
</evidence>
<evidence type="ECO:0000313" key="2">
    <source>
        <dbReference type="EMBL" id="KAE9087510.1"/>
    </source>
</evidence>
<evidence type="ECO:0000313" key="4">
    <source>
        <dbReference type="Proteomes" id="UP000441208"/>
    </source>
</evidence>
<gene>
    <name evidence="3" type="ORF">PF004_g19013</name>
    <name evidence="2" type="ORF">PF007_g20351</name>
</gene>
<accession>A0A6A3R0T5</accession>
<reference evidence="2 4" key="1">
    <citation type="submission" date="2018-08" db="EMBL/GenBank/DDBJ databases">
        <title>Genomic investigation of the strawberry pathogen Phytophthora fragariae indicates pathogenicity is determined by transcriptional variation in three key races.</title>
        <authorList>
            <person name="Adams T.M."/>
            <person name="Armitage A.D."/>
            <person name="Sobczyk M.K."/>
            <person name="Bates H.J."/>
            <person name="Dunwell J.M."/>
            <person name="Nellist C.F."/>
            <person name="Harrison R.J."/>
        </authorList>
    </citation>
    <scope>NUCLEOTIDE SEQUENCE [LARGE SCALE GENOMIC DNA]</scope>
    <source>
        <strain evidence="3 5">BC-23</strain>
        <strain evidence="2 4">NOV-71</strain>
    </source>
</reference>
<evidence type="ECO:0000313" key="5">
    <source>
        <dbReference type="Proteomes" id="UP000476176"/>
    </source>
</evidence>
<feature type="coiled-coil region" evidence="1">
    <location>
        <begin position="16"/>
        <end position="57"/>
    </location>
</feature>
<feature type="coiled-coil region" evidence="1">
    <location>
        <begin position="291"/>
        <end position="318"/>
    </location>
</feature>
<feature type="coiled-coil region" evidence="1">
    <location>
        <begin position="84"/>
        <end position="111"/>
    </location>
</feature>
<dbReference type="Proteomes" id="UP000476176">
    <property type="component" value="Unassembled WGS sequence"/>
</dbReference>
<protein>
    <submittedName>
        <fullName evidence="2">Uncharacterized protein</fullName>
    </submittedName>
</protein>
<dbReference type="EMBL" id="QXGC01001564">
    <property type="protein sequence ID" value="KAE9200397.1"/>
    <property type="molecule type" value="Genomic_DNA"/>
</dbReference>
<evidence type="ECO:0000313" key="3">
    <source>
        <dbReference type="EMBL" id="KAE9200397.1"/>
    </source>
</evidence>
<name>A0A6A3R0T5_9STRA</name>
<proteinExistence type="predicted"/>
<comment type="caution">
    <text evidence="2">The sequence shown here is derived from an EMBL/GenBank/DDBJ whole genome shotgun (WGS) entry which is preliminary data.</text>
</comment>
<dbReference type="Proteomes" id="UP000441208">
    <property type="component" value="Unassembled WGS sequence"/>
</dbReference>
<dbReference type="EMBL" id="QXFZ01001618">
    <property type="protein sequence ID" value="KAE9087510.1"/>
    <property type="molecule type" value="Genomic_DNA"/>
</dbReference>
<sequence length="445" mass="51928">MSKNRKRKPPSAYQYYQKLTQDFDSLEREMESHQDEQSELEAQLEHAQAKIRASKAEDQKLRQVQWERERDLQLETFVQQRATLDTLRDQTEALEVQELRLQAEVEVLRERQQETSETEAHRIRRLVHERTTLLEDELAKGKLDLDYIAHIISSARRQELKQETQRETDQNTKSSVKNLVQEIQDRRRRDFEVAEANFQARMRSFQLEKETLAKKAKELQVTKQRALQILSQNQQLVIKGFFDAPPATQPRDDKSRTTPTLDFEEILQSLNQSGAQVEQIQTIDSERNSGRREFADALQEARETLEQGDERIEAIEKSLLDRKNEAQKLGITVDGLGANSTRYDGGWGIESYAPRQYEMVYFIRGIVFVCMDAAITEVATQPGKELLELEVQRWNEAHFSVEQNRDREQILQLARQTLANLVDEVISDMAEDIRCKELRHCLGSR</sequence>
<keyword evidence="1" id="KW-0175">Coiled coil</keyword>
<organism evidence="2 4">
    <name type="scientific">Phytophthora fragariae</name>
    <dbReference type="NCBI Taxonomy" id="53985"/>
    <lineage>
        <taxon>Eukaryota</taxon>
        <taxon>Sar</taxon>
        <taxon>Stramenopiles</taxon>
        <taxon>Oomycota</taxon>
        <taxon>Peronosporomycetes</taxon>
        <taxon>Peronosporales</taxon>
        <taxon>Peronosporaceae</taxon>
        <taxon>Phytophthora</taxon>
    </lineage>
</organism>